<dbReference type="AlphaFoldDB" id="A0A133VMY5"/>
<proteinExistence type="predicted"/>
<name>A0A133VMY5_9EURY</name>
<dbReference type="PROSITE" id="PS50943">
    <property type="entry name" value="HTH_CROC1"/>
    <property type="match status" value="1"/>
</dbReference>
<dbReference type="CDD" id="cd00093">
    <property type="entry name" value="HTH_XRE"/>
    <property type="match status" value="1"/>
</dbReference>
<accession>A0A133VMY5</accession>
<dbReference type="GO" id="GO:0003677">
    <property type="term" value="F:DNA binding"/>
    <property type="evidence" value="ECO:0007669"/>
    <property type="project" value="InterPro"/>
</dbReference>
<evidence type="ECO:0000313" key="3">
    <source>
        <dbReference type="EMBL" id="KXB07814.1"/>
    </source>
</evidence>
<sequence length="64" mass="7256">MTTNFQKYKKGKEQKGLTGWESPKATHPGAILKDMLEENDITQKELANRTGIPKKTVNKIVNEK</sequence>
<organism evidence="3 4">
    <name type="scientific">candidate division MSBL1 archaeon SCGC-AAA382N08</name>
    <dbReference type="NCBI Taxonomy" id="1698285"/>
    <lineage>
        <taxon>Archaea</taxon>
        <taxon>Methanobacteriati</taxon>
        <taxon>Methanobacteriota</taxon>
        <taxon>candidate division MSBL1</taxon>
    </lineage>
</organism>
<gene>
    <name evidence="3" type="ORF">AKJ56_02275</name>
</gene>
<keyword evidence="4" id="KW-1185">Reference proteome</keyword>
<reference evidence="3 4" key="1">
    <citation type="journal article" date="2016" name="Sci. Rep.">
        <title>Metabolic traits of an uncultured archaeal lineage -MSBL1- from brine pools of the Red Sea.</title>
        <authorList>
            <person name="Mwirichia R."/>
            <person name="Alam I."/>
            <person name="Rashid M."/>
            <person name="Vinu M."/>
            <person name="Ba-Alawi W."/>
            <person name="Anthony Kamau A."/>
            <person name="Kamanda Ngugi D."/>
            <person name="Goker M."/>
            <person name="Klenk H.P."/>
            <person name="Bajic V."/>
            <person name="Stingl U."/>
        </authorList>
    </citation>
    <scope>NUCLEOTIDE SEQUENCE [LARGE SCALE GENOMIC DNA]</scope>
    <source>
        <strain evidence="3">SCGC-AAA382N08</strain>
    </source>
</reference>
<feature type="domain" description="HTH cro/C1-type" evidence="2">
    <location>
        <begin position="32"/>
        <end position="64"/>
    </location>
</feature>
<dbReference type="Pfam" id="PF13412">
    <property type="entry name" value="HTH_24"/>
    <property type="match status" value="1"/>
</dbReference>
<feature type="non-terminal residue" evidence="3">
    <location>
        <position position="64"/>
    </location>
</feature>
<comment type="caution">
    <text evidence="3">The sequence shown here is derived from an EMBL/GenBank/DDBJ whole genome shotgun (WGS) entry which is preliminary data.</text>
</comment>
<feature type="region of interest" description="Disordered" evidence="1">
    <location>
        <begin position="1"/>
        <end position="28"/>
    </location>
</feature>
<evidence type="ECO:0000313" key="4">
    <source>
        <dbReference type="Proteomes" id="UP000070175"/>
    </source>
</evidence>
<protein>
    <recommendedName>
        <fullName evidence="2">HTH cro/C1-type domain-containing protein</fullName>
    </recommendedName>
</protein>
<dbReference type="InterPro" id="IPR010982">
    <property type="entry name" value="Lambda_DNA-bd_dom_sf"/>
</dbReference>
<dbReference type="Proteomes" id="UP000070175">
    <property type="component" value="Unassembled WGS sequence"/>
</dbReference>
<dbReference type="EMBL" id="LHYJ01000048">
    <property type="protein sequence ID" value="KXB07814.1"/>
    <property type="molecule type" value="Genomic_DNA"/>
</dbReference>
<dbReference type="InterPro" id="IPR001387">
    <property type="entry name" value="Cro/C1-type_HTH"/>
</dbReference>
<dbReference type="SUPFAM" id="SSF47413">
    <property type="entry name" value="lambda repressor-like DNA-binding domains"/>
    <property type="match status" value="1"/>
</dbReference>
<evidence type="ECO:0000256" key="1">
    <source>
        <dbReference type="SAM" id="MobiDB-lite"/>
    </source>
</evidence>
<evidence type="ECO:0000259" key="2">
    <source>
        <dbReference type="PROSITE" id="PS50943"/>
    </source>
</evidence>
<dbReference type="Gene3D" id="1.10.260.40">
    <property type="entry name" value="lambda repressor-like DNA-binding domains"/>
    <property type="match status" value="1"/>
</dbReference>